<comment type="subcellular location">
    <subcellularLocation>
        <location evidence="4">Mitochondrion inner membrane</location>
        <topology evidence="4">Peripheral membrane protein</topology>
        <orientation evidence="4">Matrix side</orientation>
    </subcellularLocation>
</comment>
<evidence type="ECO:0000256" key="2">
    <source>
        <dbReference type="ARBA" id="ARBA00022679"/>
    </source>
</evidence>
<dbReference type="Pfam" id="PF01209">
    <property type="entry name" value="Ubie_methyltran"/>
    <property type="match status" value="1"/>
</dbReference>
<dbReference type="InterPro" id="IPR029063">
    <property type="entry name" value="SAM-dependent_MTases_sf"/>
</dbReference>
<comment type="function">
    <text evidence="4">Methyltransferase required for the conversion of 2-polyprenyl-6-methoxy-1,4-benzoquinol (DDMQH2) to 2-polyprenyl-3-methyl-6-methoxy-1,4-benzoquinol (DMQH2).</text>
</comment>
<gene>
    <name evidence="4 6" type="primary">COQ5</name>
    <name evidence="6" type="ORF">HK097_001703</name>
</gene>
<dbReference type="AlphaFoldDB" id="A0AAD5S6D8"/>
<dbReference type="HAMAP" id="MF_01813">
    <property type="entry name" value="MenG_UbiE_methyltr"/>
    <property type="match status" value="1"/>
</dbReference>
<dbReference type="Gene3D" id="3.40.50.150">
    <property type="entry name" value="Vaccinia Virus protein VP39"/>
    <property type="match status" value="1"/>
</dbReference>
<dbReference type="GO" id="GO:0008425">
    <property type="term" value="F:2-methoxy-6-polyprenyl-1,4-benzoquinol methyltransferase activity"/>
    <property type="evidence" value="ECO:0007669"/>
    <property type="project" value="UniProtKB-UniRule"/>
</dbReference>
<feature type="binding site" evidence="4">
    <location>
        <position position="243"/>
    </location>
    <ligand>
        <name>S-adenosyl-L-methionine</name>
        <dbReference type="ChEBI" id="CHEBI:59789"/>
    </ligand>
</feature>
<keyword evidence="4" id="KW-0472">Membrane</keyword>
<evidence type="ECO:0000256" key="4">
    <source>
        <dbReference type="HAMAP-Rule" id="MF_03191"/>
    </source>
</evidence>
<dbReference type="InterPro" id="IPR004033">
    <property type="entry name" value="UbiE/COQ5_MeTrFase"/>
</dbReference>
<dbReference type="Proteomes" id="UP001212841">
    <property type="component" value="Unassembled WGS sequence"/>
</dbReference>
<dbReference type="NCBIfam" id="TIGR01934">
    <property type="entry name" value="MenG_MenH_UbiE"/>
    <property type="match status" value="1"/>
</dbReference>
<comment type="caution">
    <text evidence="4">Lacks conserved residue(s) required for the propagation of feature annotation.</text>
</comment>
<dbReference type="PANTHER" id="PTHR43591">
    <property type="entry name" value="METHYLTRANSFERASE"/>
    <property type="match status" value="1"/>
</dbReference>
<dbReference type="EC" id="2.1.1.201" evidence="4"/>
<feature type="binding site" evidence="4">
    <location>
        <position position="269"/>
    </location>
    <ligand>
        <name>S-adenosyl-L-methionine</name>
        <dbReference type="ChEBI" id="CHEBI:59789"/>
    </ligand>
</feature>
<feature type="compositionally biased region" description="Polar residues" evidence="5">
    <location>
        <begin position="85"/>
        <end position="94"/>
    </location>
</feature>
<accession>A0AAD5S6D8</accession>
<evidence type="ECO:0000256" key="1">
    <source>
        <dbReference type="ARBA" id="ARBA00022603"/>
    </source>
</evidence>
<evidence type="ECO:0000256" key="5">
    <source>
        <dbReference type="SAM" id="MobiDB-lite"/>
    </source>
</evidence>
<feature type="binding site" evidence="4">
    <location>
        <begin position="299"/>
        <end position="300"/>
    </location>
    <ligand>
        <name>S-adenosyl-L-methionine</name>
        <dbReference type="ChEBI" id="CHEBI:59789"/>
    </ligand>
</feature>
<evidence type="ECO:0000313" key="6">
    <source>
        <dbReference type="EMBL" id="KAJ3043629.1"/>
    </source>
</evidence>
<keyword evidence="1 4" id="KW-0489">Methyltransferase</keyword>
<sequence>MPGRVPPNFETDRAYGMCGHGAHNFEADRGYGMPGLGVSNFGGSNIGQFIAGPIPRDRSNPFLREGTTPFSTPAPDSPSCPNALRPQTQNTNSFVPPHHLRRERVKEEEENMIVKRERKVKIEEVKVKSDRRVKVEEGAVKREGNVDVGPGEGKREKVKSVVVVLDDDEEDVVEVRTTHFGFRDVPEEDKESLVGQVFGKVASKYDLMNDVMSGGVHRVWKDHFIRTLAPGPNTELLDVAGGTGDIAFRFLDYVKNTHGSSNAKVTVVDINPAMLEVGRSRTAEFGYKDSPQINFQVGNAENLENIPDESVDAYTIAFGIRNCTHVDQVVREAYRVLRPGGRFMVLEFGNVENPLVKQIYDFYSFQVIPTLGGIVANDRDSYQYLVESIRKFPPQPQFAQMIKDAGFTVVGRGWEDLTFGVAAIHSGFKL</sequence>
<dbReference type="PROSITE" id="PS01184">
    <property type="entry name" value="UBIE_2"/>
    <property type="match status" value="1"/>
</dbReference>
<dbReference type="SUPFAM" id="SSF53335">
    <property type="entry name" value="S-adenosyl-L-methionine-dependent methyltransferases"/>
    <property type="match status" value="1"/>
</dbReference>
<dbReference type="CDD" id="cd02440">
    <property type="entry name" value="AdoMet_MTases"/>
    <property type="match status" value="1"/>
</dbReference>
<comment type="catalytic activity">
    <reaction evidence="4">
        <text>a 2-methoxy-6-(all-trans-polyprenyl)benzene-1,4-diol + S-adenosyl-L-methionine = a 5-methoxy-2-methyl-3-(all-trans-polyprenyl)benzene-1,4-diol + S-adenosyl-L-homocysteine + H(+)</text>
        <dbReference type="Rhea" id="RHEA:28286"/>
        <dbReference type="Rhea" id="RHEA-COMP:10858"/>
        <dbReference type="Rhea" id="RHEA-COMP:10859"/>
        <dbReference type="ChEBI" id="CHEBI:15378"/>
        <dbReference type="ChEBI" id="CHEBI:57856"/>
        <dbReference type="ChEBI" id="CHEBI:59789"/>
        <dbReference type="ChEBI" id="CHEBI:84166"/>
        <dbReference type="ChEBI" id="CHEBI:84167"/>
        <dbReference type="EC" id="2.1.1.201"/>
    </reaction>
</comment>
<comment type="similarity">
    <text evidence="4">Belongs to the class I-like SAM-binding methyltransferase superfamily. MenG/UbiE family.</text>
</comment>
<keyword evidence="7" id="KW-1185">Reference proteome</keyword>
<proteinExistence type="inferred from homology"/>
<evidence type="ECO:0000256" key="3">
    <source>
        <dbReference type="ARBA" id="ARBA00022691"/>
    </source>
</evidence>
<name>A0AAD5S6D8_9FUNG</name>
<dbReference type="PANTHER" id="PTHR43591:SF24">
    <property type="entry name" value="2-METHOXY-6-POLYPRENYL-1,4-BENZOQUINOL METHYLASE, MITOCHONDRIAL"/>
    <property type="match status" value="1"/>
</dbReference>
<dbReference type="FunFam" id="3.40.50.150:FF:000208">
    <property type="entry name" value="2-methoxy-6-polyprenyl-1,4-benzoquinol methylase, mitochondrial"/>
    <property type="match status" value="1"/>
</dbReference>
<keyword evidence="4" id="KW-0831">Ubiquinone biosynthesis</keyword>
<evidence type="ECO:0000313" key="7">
    <source>
        <dbReference type="Proteomes" id="UP001212841"/>
    </source>
</evidence>
<dbReference type="InterPro" id="IPR023576">
    <property type="entry name" value="UbiE/COQ5_MeTrFase_CS"/>
</dbReference>
<keyword evidence="4" id="KW-0496">Mitochondrion</keyword>
<comment type="subunit">
    <text evidence="4">Component of a multi-subunit COQ enzyme complex, composed of at least COQ3, COQ4, COQ5, COQ6, COQ7 and COQ9.</text>
</comment>
<keyword evidence="3 4" id="KW-0949">S-adenosyl-L-methionine</keyword>
<protein>
    <recommendedName>
        <fullName evidence="4">2-methoxy-6-polyprenyl-1,4-benzoquinol methylase, mitochondrial</fullName>
        <ecNumber evidence="4">2.1.1.201</ecNumber>
    </recommendedName>
    <alternativeName>
        <fullName evidence="4">Ubiquinone biosynthesis methyltransferase COQ5</fullName>
    </alternativeName>
</protein>
<dbReference type="GO" id="GO:0032259">
    <property type="term" value="P:methylation"/>
    <property type="evidence" value="ECO:0007669"/>
    <property type="project" value="UniProtKB-KW"/>
</dbReference>
<organism evidence="6 7">
    <name type="scientific">Rhizophlyctis rosea</name>
    <dbReference type="NCBI Taxonomy" id="64517"/>
    <lineage>
        <taxon>Eukaryota</taxon>
        <taxon>Fungi</taxon>
        <taxon>Fungi incertae sedis</taxon>
        <taxon>Chytridiomycota</taxon>
        <taxon>Chytridiomycota incertae sedis</taxon>
        <taxon>Chytridiomycetes</taxon>
        <taxon>Rhizophlyctidales</taxon>
        <taxon>Rhizophlyctidaceae</taxon>
        <taxon>Rhizophlyctis</taxon>
    </lineage>
</organism>
<dbReference type="GO" id="GO:0031314">
    <property type="term" value="C:extrinsic component of mitochondrial inner membrane"/>
    <property type="evidence" value="ECO:0007669"/>
    <property type="project" value="UniProtKB-UniRule"/>
</dbReference>
<reference evidence="6" key="1">
    <citation type="submission" date="2020-05" db="EMBL/GenBank/DDBJ databases">
        <title>Phylogenomic resolution of chytrid fungi.</title>
        <authorList>
            <person name="Stajich J.E."/>
            <person name="Amses K."/>
            <person name="Simmons R."/>
            <person name="Seto K."/>
            <person name="Myers J."/>
            <person name="Bonds A."/>
            <person name="Quandt C.A."/>
            <person name="Barry K."/>
            <person name="Liu P."/>
            <person name="Grigoriev I."/>
            <person name="Longcore J.E."/>
            <person name="James T.Y."/>
        </authorList>
    </citation>
    <scope>NUCLEOTIDE SEQUENCE</scope>
    <source>
        <strain evidence="6">JEL0318</strain>
    </source>
</reference>
<keyword evidence="2 4" id="KW-0808">Transferase</keyword>
<dbReference type="EMBL" id="JADGJD010001344">
    <property type="protein sequence ID" value="KAJ3043629.1"/>
    <property type="molecule type" value="Genomic_DNA"/>
</dbReference>
<feature type="region of interest" description="Disordered" evidence="5">
    <location>
        <begin position="62"/>
        <end position="100"/>
    </location>
</feature>
<keyword evidence="4" id="KW-0999">Mitochondrion inner membrane</keyword>
<comment type="pathway">
    <text evidence="4">Cofactor biosynthesis; ubiquinone biosynthesis.</text>
</comment>
<comment type="caution">
    <text evidence="6">The sequence shown here is derived from an EMBL/GenBank/DDBJ whole genome shotgun (WGS) entry which is preliminary data.</text>
</comment>
<dbReference type="PROSITE" id="PS01183">
    <property type="entry name" value="UBIE_1"/>
    <property type="match status" value="1"/>
</dbReference>
<dbReference type="PROSITE" id="PS51608">
    <property type="entry name" value="SAM_MT_UBIE"/>
    <property type="match status" value="1"/>
</dbReference>